<dbReference type="SMART" id="SM00382">
    <property type="entry name" value="AAA"/>
    <property type="match status" value="1"/>
</dbReference>
<comment type="similarity">
    <text evidence="1">Belongs to the IS21/IS1162 putative ATP-binding protein family.</text>
</comment>
<dbReference type="PANTHER" id="PTHR30050:SF4">
    <property type="entry name" value="ATP-BINDING PROTEIN RV3427C IN INSERTION SEQUENCE-RELATED"/>
    <property type="match status" value="1"/>
</dbReference>
<dbReference type="PIRSF" id="PIRSF003073">
    <property type="entry name" value="DNAC_TnpB_IstB"/>
    <property type="match status" value="1"/>
</dbReference>
<dbReference type="InterPro" id="IPR028350">
    <property type="entry name" value="DNAC/IstB-like"/>
</dbReference>
<dbReference type="RefSeq" id="WP_074748197.1">
    <property type="nucleotide sequence ID" value="NZ_FNYS01000030.1"/>
</dbReference>
<feature type="domain" description="AAA+ ATPase" evidence="4">
    <location>
        <begin position="98"/>
        <end position="231"/>
    </location>
</feature>
<protein>
    <submittedName>
        <fullName evidence="5">DNA replication protein DnaC</fullName>
    </submittedName>
</protein>
<keyword evidence="2" id="KW-0547">Nucleotide-binding</keyword>
<keyword evidence="3" id="KW-0067">ATP-binding</keyword>
<dbReference type="EMBL" id="FNYS01000030">
    <property type="protein sequence ID" value="SEJ38263.1"/>
    <property type="molecule type" value="Genomic_DNA"/>
</dbReference>
<name>A0A1H6YAD1_9FLAO</name>
<dbReference type="InterPro" id="IPR047661">
    <property type="entry name" value="IstB"/>
</dbReference>
<dbReference type="GeneID" id="82258705"/>
<dbReference type="CDD" id="cd00009">
    <property type="entry name" value="AAA"/>
    <property type="match status" value="1"/>
</dbReference>
<dbReference type="InterPro" id="IPR027417">
    <property type="entry name" value="P-loop_NTPase"/>
</dbReference>
<dbReference type="SUPFAM" id="SSF52540">
    <property type="entry name" value="P-loop containing nucleoside triphosphate hydrolases"/>
    <property type="match status" value="1"/>
</dbReference>
<dbReference type="Pfam" id="PF01695">
    <property type="entry name" value="IstB_IS21"/>
    <property type="match status" value="1"/>
</dbReference>
<evidence type="ECO:0000313" key="5">
    <source>
        <dbReference type="EMBL" id="SEJ38263.1"/>
    </source>
</evidence>
<dbReference type="AlphaFoldDB" id="A0A1H6YAD1"/>
<dbReference type="Proteomes" id="UP000183077">
    <property type="component" value="Unassembled WGS sequence"/>
</dbReference>
<dbReference type="Gene3D" id="3.40.50.300">
    <property type="entry name" value="P-loop containing nucleotide triphosphate hydrolases"/>
    <property type="match status" value="1"/>
</dbReference>
<evidence type="ECO:0000259" key="4">
    <source>
        <dbReference type="SMART" id="SM00382"/>
    </source>
</evidence>
<proteinExistence type="inferred from homology"/>
<evidence type="ECO:0000256" key="3">
    <source>
        <dbReference type="ARBA" id="ARBA00022840"/>
    </source>
</evidence>
<organism evidence="5 6">
    <name type="scientific">Myroides marinus</name>
    <dbReference type="NCBI Taxonomy" id="703342"/>
    <lineage>
        <taxon>Bacteria</taxon>
        <taxon>Pseudomonadati</taxon>
        <taxon>Bacteroidota</taxon>
        <taxon>Flavobacteriia</taxon>
        <taxon>Flavobacteriales</taxon>
        <taxon>Flavobacteriaceae</taxon>
        <taxon>Myroides</taxon>
    </lineage>
</organism>
<dbReference type="GO" id="GO:0005524">
    <property type="term" value="F:ATP binding"/>
    <property type="evidence" value="ECO:0007669"/>
    <property type="project" value="UniProtKB-KW"/>
</dbReference>
<accession>A0A1H6YAD1</accession>
<dbReference type="InterPro" id="IPR002611">
    <property type="entry name" value="IstB_ATP-bd"/>
</dbReference>
<evidence type="ECO:0000256" key="1">
    <source>
        <dbReference type="ARBA" id="ARBA00008059"/>
    </source>
</evidence>
<dbReference type="PANTHER" id="PTHR30050">
    <property type="entry name" value="CHROMOSOMAL REPLICATION INITIATOR PROTEIN DNAA"/>
    <property type="match status" value="1"/>
</dbReference>
<reference evidence="5 6" key="1">
    <citation type="submission" date="2016-10" db="EMBL/GenBank/DDBJ databases">
        <authorList>
            <person name="de Groot N.N."/>
        </authorList>
    </citation>
    <scope>NUCLEOTIDE SEQUENCE [LARGE SCALE GENOMIC DNA]</scope>
    <source>
        <strain evidence="5 6">DSM 23048</strain>
    </source>
</reference>
<evidence type="ECO:0000313" key="6">
    <source>
        <dbReference type="Proteomes" id="UP000183077"/>
    </source>
</evidence>
<dbReference type="NCBIfam" id="NF038214">
    <property type="entry name" value="IS21_help_AAA"/>
    <property type="match status" value="1"/>
</dbReference>
<gene>
    <name evidence="5" type="ORF">SAMN04488018_13017</name>
</gene>
<dbReference type="GO" id="GO:0006260">
    <property type="term" value="P:DNA replication"/>
    <property type="evidence" value="ECO:0007669"/>
    <property type="project" value="TreeGrafter"/>
</dbReference>
<dbReference type="InterPro" id="IPR003593">
    <property type="entry name" value="AAA+_ATPase"/>
</dbReference>
<evidence type="ECO:0000256" key="2">
    <source>
        <dbReference type="ARBA" id="ARBA00022741"/>
    </source>
</evidence>
<sequence length="242" mass="27835">MDNNQTIEKLKAMRLSDMASLHNRHMKDNTVTSFTIDEYIALLTDHEYENRQNRKVERLIKQANFRQNASIADINYTHNRDLDKNAFNRLTTLDFILKKQNIILTGASGVGKSYLAQALGHQACLMEYKVLYFNTANLFNLLKSSKIDGTYQREIKKVLKCDLLILDDFGLQPFDNLIREALFDIVDQRYNQASIILSSQIPVAAWYPLIGENTIADAVLDRIVNSSHRIDLNGESMRKTNF</sequence>